<dbReference type="Proteomes" id="UP000288259">
    <property type="component" value="Unassembled WGS sequence"/>
</dbReference>
<gene>
    <name evidence="3" type="ORF">CWI71_12005</name>
</gene>
<evidence type="ECO:0000259" key="1">
    <source>
        <dbReference type="Pfam" id="PF01609"/>
    </source>
</evidence>
<proteinExistence type="predicted"/>
<dbReference type="RefSeq" id="WP_126755508.1">
    <property type="nucleotide sequence ID" value="NZ_PIPY01000017.1"/>
</dbReference>
<dbReference type="PANTHER" id="PTHR37529">
    <property type="entry name" value="TRANSPOSASE INSG FOR INSERTION SEQUENCE ELEMENT IS4-RELATED"/>
    <property type="match status" value="1"/>
</dbReference>
<dbReference type="GO" id="GO:0004803">
    <property type="term" value="F:transposase activity"/>
    <property type="evidence" value="ECO:0007669"/>
    <property type="project" value="InterPro"/>
</dbReference>
<feature type="domain" description="Transposase IS4 N-terminal" evidence="2">
    <location>
        <begin position="19"/>
        <end position="109"/>
    </location>
</feature>
<feature type="domain" description="Transposase IS4-like" evidence="1">
    <location>
        <begin position="127"/>
        <end position="351"/>
    </location>
</feature>
<dbReference type="AlphaFoldDB" id="A0A432Y8K5"/>
<dbReference type="OrthoDB" id="9796012at2"/>
<dbReference type="PANTHER" id="PTHR37529:SF1">
    <property type="entry name" value="TRANSPOSASE INSG FOR INSERTION SEQUENCE ELEMENT IS4-RELATED"/>
    <property type="match status" value="1"/>
</dbReference>
<dbReference type="GO" id="GO:0006313">
    <property type="term" value="P:DNA transposition"/>
    <property type="evidence" value="ECO:0007669"/>
    <property type="project" value="InterPro"/>
</dbReference>
<dbReference type="InterPro" id="IPR012337">
    <property type="entry name" value="RNaseH-like_sf"/>
</dbReference>
<name>A0A432Y8K5_9GAMM</name>
<keyword evidence="4" id="KW-1185">Reference proteome</keyword>
<dbReference type="Pfam" id="PF01609">
    <property type="entry name" value="DDE_Tnp_1"/>
    <property type="match status" value="1"/>
</dbReference>
<dbReference type="InterPro" id="IPR002559">
    <property type="entry name" value="Transposase_11"/>
</dbReference>
<evidence type="ECO:0000259" key="2">
    <source>
        <dbReference type="Pfam" id="PF13006"/>
    </source>
</evidence>
<accession>A0A432Y8K5</accession>
<sequence length="440" mass="50428">MQLTTALAMANGYAPNAGELGKLSDILDPNLIDQAFDNAGVGTLRKRRLPLDMVLWSIIGMALYRNTSVWDIVGQMNIMLPGKRTLVAPSAIPQARQRLGEHAVQMVFEHTQAIWNAQAEHPTWHGLRLLGVDGVVWRTPDSTENAQAFKKSSNQHGEQHPQVRMVCQMELTSHLLVSSRFESSSTNEMVLAEQLIETTPDHSLTLFDRGFYSLGLLHKWQQAGTERHWLIPLKKGTQYKVLRKVGRNQKLVELTTTPQSRKKYPELPETLQARLLSQVIDGKERTILTSMIDPMRYPSSDIVELYEQRWEIELGYREMKQSLLQNHYTLRSKRPEMVRQELWGILLAYNIIRYQMIKMASKLKGIYANQLSFTSCATVIINWLYTASLFSAGNIPKTLGNMQDLGEHFILPMRRTERIYPREVRSKQVKYPVKKMPVSS</sequence>
<dbReference type="NCBIfam" id="NF033592">
    <property type="entry name" value="transpos_IS4_1"/>
    <property type="match status" value="1"/>
</dbReference>
<dbReference type="SUPFAM" id="SSF53098">
    <property type="entry name" value="Ribonuclease H-like"/>
    <property type="match status" value="1"/>
</dbReference>
<evidence type="ECO:0000313" key="3">
    <source>
        <dbReference type="EMBL" id="RUO57310.1"/>
    </source>
</evidence>
<protein>
    <submittedName>
        <fullName evidence="3">IS4 family transposase</fullName>
    </submittedName>
</protein>
<evidence type="ECO:0000313" key="4">
    <source>
        <dbReference type="Proteomes" id="UP000288259"/>
    </source>
</evidence>
<dbReference type="EMBL" id="PIPY01000017">
    <property type="protein sequence ID" value="RUO57310.1"/>
    <property type="molecule type" value="Genomic_DNA"/>
</dbReference>
<dbReference type="InterPro" id="IPR047952">
    <property type="entry name" value="Transpos_IS4"/>
</dbReference>
<dbReference type="GO" id="GO:0003677">
    <property type="term" value="F:DNA binding"/>
    <property type="evidence" value="ECO:0007669"/>
    <property type="project" value="InterPro"/>
</dbReference>
<reference evidence="4" key="1">
    <citation type="journal article" date="2018" name="Front. Microbiol.">
        <title>Genome-Based Analysis Reveals the Taxonomy and Diversity of the Family Idiomarinaceae.</title>
        <authorList>
            <person name="Liu Y."/>
            <person name="Lai Q."/>
            <person name="Shao Z."/>
        </authorList>
    </citation>
    <scope>NUCLEOTIDE SEQUENCE [LARGE SCALE GENOMIC DNA]</scope>
    <source>
        <strain evidence="4">CVS-6</strain>
    </source>
</reference>
<dbReference type="Pfam" id="PF13006">
    <property type="entry name" value="Nterm_IS4"/>
    <property type="match status" value="1"/>
</dbReference>
<organism evidence="3 4">
    <name type="scientific">Pseudidiomarina insulisalsae</name>
    <dbReference type="NCBI Taxonomy" id="575789"/>
    <lineage>
        <taxon>Bacteria</taxon>
        <taxon>Pseudomonadati</taxon>
        <taxon>Pseudomonadota</taxon>
        <taxon>Gammaproteobacteria</taxon>
        <taxon>Alteromonadales</taxon>
        <taxon>Idiomarinaceae</taxon>
        <taxon>Pseudidiomarina</taxon>
    </lineage>
</organism>
<comment type="caution">
    <text evidence="3">The sequence shown here is derived from an EMBL/GenBank/DDBJ whole genome shotgun (WGS) entry which is preliminary data.</text>
</comment>
<dbReference type="InterPro" id="IPR024473">
    <property type="entry name" value="Transposases_IS4_N"/>
</dbReference>